<keyword evidence="1" id="KW-0812">Transmembrane</keyword>
<organism evidence="2 3">
    <name type="scientific">Dipteronia sinensis</name>
    <dbReference type="NCBI Taxonomy" id="43782"/>
    <lineage>
        <taxon>Eukaryota</taxon>
        <taxon>Viridiplantae</taxon>
        <taxon>Streptophyta</taxon>
        <taxon>Embryophyta</taxon>
        <taxon>Tracheophyta</taxon>
        <taxon>Spermatophyta</taxon>
        <taxon>Magnoliopsida</taxon>
        <taxon>eudicotyledons</taxon>
        <taxon>Gunneridae</taxon>
        <taxon>Pentapetalae</taxon>
        <taxon>rosids</taxon>
        <taxon>malvids</taxon>
        <taxon>Sapindales</taxon>
        <taxon>Sapindaceae</taxon>
        <taxon>Hippocastanoideae</taxon>
        <taxon>Acereae</taxon>
        <taxon>Dipteronia</taxon>
    </lineage>
</organism>
<dbReference type="Proteomes" id="UP001281410">
    <property type="component" value="Unassembled WGS sequence"/>
</dbReference>
<accession>A0AAE0ANL2</accession>
<evidence type="ECO:0000313" key="2">
    <source>
        <dbReference type="EMBL" id="KAK3221000.1"/>
    </source>
</evidence>
<dbReference type="EMBL" id="JANJYJ010000004">
    <property type="protein sequence ID" value="KAK3221000.1"/>
    <property type="molecule type" value="Genomic_DNA"/>
</dbReference>
<name>A0AAE0ANL2_9ROSI</name>
<feature type="transmembrane region" description="Helical" evidence="1">
    <location>
        <begin position="6"/>
        <end position="27"/>
    </location>
</feature>
<evidence type="ECO:0000313" key="3">
    <source>
        <dbReference type="Proteomes" id="UP001281410"/>
    </source>
</evidence>
<gene>
    <name evidence="2" type="ORF">Dsin_014970</name>
</gene>
<protein>
    <submittedName>
        <fullName evidence="2">Uncharacterized protein</fullName>
    </submittedName>
</protein>
<evidence type="ECO:0000256" key="1">
    <source>
        <dbReference type="SAM" id="Phobius"/>
    </source>
</evidence>
<proteinExistence type="predicted"/>
<reference evidence="2" key="1">
    <citation type="journal article" date="2023" name="Plant J.">
        <title>Genome sequences and population genomics provide insights into the demographic history, inbreeding, and mutation load of two 'living fossil' tree species of Dipteronia.</title>
        <authorList>
            <person name="Feng Y."/>
            <person name="Comes H.P."/>
            <person name="Chen J."/>
            <person name="Zhu S."/>
            <person name="Lu R."/>
            <person name="Zhang X."/>
            <person name="Li P."/>
            <person name="Qiu J."/>
            <person name="Olsen K.M."/>
            <person name="Qiu Y."/>
        </authorList>
    </citation>
    <scope>NUCLEOTIDE SEQUENCE</scope>
    <source>
        <strain evidence="2">NBL</strain>
    </source>
</reference>
<feature type="transmembrane region" description="Helical" evidence="1">
    <location>
        <begin position="39"/>
        <end position="65"/>
    </location>
</feature>
<keyword evidence="3" id="KW-1185">Reference proteome</keyword>
<keyword evidence="1" id="KW-1133">Transmembrane helix</keyword>
<comment type="caution">
    <text evidence="2">The sequence shown here is derived from an EMBL/GenBank/DDBJ whole genome shotgun (WGS) entry which is preliminary data.</text>
</comment>
<dbReference type="AlphaFoldDB" id="A0AAE0ANL2"/>
<sequence length="130" mass="15710">MEMVNLMIYILYLAVQDAFYSEVLFGWIKMQKFLESLRLLYFIITITKMALFSHFLCFFLKLFLISKYYRASDSRSPNLVGWVLDFLFVKESLLLFPCLMKAYNLVGWILIRMAEQEKLYCFYFLKYSNM</sequence>
<keyword evidence="1" id="KW-0472">Membrane</keyword>